<evidence type="ECO:0000313" key="3">
    <source>
        <dbReference type="EMBL" id="PWN23345.1"/>
    </source>
</evidence>
<gene>
    <name evidence="3" type="ORF">BCV69DRAFT_280953</name>
</gene>
<dbReference type="RefSeq" id="XP_025350505.1">
    <property type="nucleotide sequence ID" value="XM_025491800.1"/>
</dbReference>
<feature type="region of interest" description="Disordered" evidence="1">
    <location>
        <begin position="529"/>
        <end position="648"/>
    </location>
</feature>
<dbReference type="InterPro" id="IPR058934">
    <property type="entry name" value="YMC020W-like"/>
</dbReference>
<proteinExistence type="predicted"/>
<feature type="region of interest" description="Disordered" evidence="1">
    <location>
        <begin position="1"/>
        <end position="437"/>
    </location>
</feature>
<feature type="compositionally biased region" description="Polar residues" evidence="1">
    <location>
        <begin position="224"/>
        <end position="257"/>
    </location>
</feature>
<organism evidence="3 4">
    <name type="scientific">Pseudomicrostroma glucosiphilum</name>
    <dbReference type="NCBI Taxonomy" id="1684307"/>
    <lineage>
        <taxon>Eukaryota</taxon>
        <taxon>Fungi</taxon>
        <taxon>Dikarya</taxon>
        <taxon>Basidiomycota</taxon>
        <taxon>Ustilaginomycotina</taxon>
        <taxon>Exobasidiomycetes</taxon>
        <taxon>Microstromatales</taxon>
        <taxon>Microstromatales incertae sedis</taxon>
        <taxon>Pseudomicrostroma</taxon>
    </lineage>
</organism>
<feature type="compositionally biased region" description="Acidic residues" evidence="1">
    <location>
        <begin position="542"/>
        <end position="551"/>
    </location>
</feature>
<dbReference type="PANTHER" id="PTHR47349">
    <property type="entry name" value="CHROMOSOME 8, WHOLE GENOME SHOTGUN SEQUENCE"/>
    <property type="match status" value="1"/>
</dbReference>
<dbReference type="EMBL" id="KZ819322">
    <property type="protein sequence ID" value="PWN23345.1"/>
    <property type="molecule type" value="Genomic_DNA"/>
</dbReference>
<feature type="compositionally biased region" description="Polar residues" evidence="1">
    <location>
        <begin position="580"/>
        <end position="589"/>
    </location>
</feature>
<feature type="region of interest" description="Disordered" evidence="1">
    <location>
        <begin position="452"/>
        <end position="510"/>
    </location>
</feature>
<protein>
    <recommendedName>
        <fullName evidence="2">YMC020W-like alpha/beta hydrolase domain-containing protein</fullName>
    </recommendedName>
</protein>
<name>A0A316UJF9_9BASI</name>
<feature type="compositionally biased region" description="Low complexity" evidence="1">
    <location>
        <begin position="173"/>
        <end position="185"/>
    </location>
</feature>
<dbReference type="OrthoDB" id="5598028at2759"/>
<feature type="compositionally biased region" description="Polar residues" evidence="1">
    <location>
        <begin position="321"/>
        <end position="337"/>
    </location>
</feature>
<dbReference type="AlphaFoldDB" id="A0A316UJF9"/>
<feature type="compositionally biased region" description="Basic and acidic residues" evidence="1">
    <location>
        <begin position="616"/>
        <end position="627"/>
    </location>
</feature>
<feature type="compositionally biased region" description="Polar residues" evidence="1">
    <location>
        <begin position="107"/>
        <end position="126"/>
    </location>
</feature>
<reference evidence="3 4" key="1">
    <citation type="journal article" date="2018" name="Mol. Biol. Evol.">
        <title>Broad Genomic Sampling Reveals a Smut Pathogenic Ancestry of the Fungal Clade Ustilaginomycotina.</title>
        <authorList>
            <person name="Kijpornyongpan T."/>
            <person name="Mondo S.J."/>
            <person name="Barry K."/>
            <person name="Sandor L."/>
            <person name="Lee J."/>
            <person name="Lipzen A."/>
            <person name="Pangilinan J."/>
            <person name="LaButti K."/>
            <person name="Hainaut M."/>
            <person name="Henrissat B."/>
            <person name="Grigoriev I.V."/>
            <person name="Spatafora J.W."/>
            <person name="Aime M.C."/>
        </authorList>
    </citation>
    <scope>NUCLEOTIDE SEQUENCE [LARGE SCALE GENOMIC DNA]</scope>
    <source>
        <strain evidence="3 4">MCA 4718</strain>
    </source>
</reference>
<feature type="compositionally biased region" description="Low complexity" evidence="1">
    <location>
        <begin position="342"/>
        <end position="357"/>
    </location>
</feature>
<feature type="compositionally biased region" description="Polar residues" evidence="1">
    <location>
        <begin position="402"/>
        <end position="414"/>
    </location>
</feature>
<evidence type="ECO:0000313" key="4">
    <source>
        <dbReference type="Proteomes" id="UP000245942"/>
    </source>
</evidence>
<dbReference type="PANTHER" id="PTHR47349:SF1">
    <property type="entry name" value="AER328WP"/>
    <property type="match status" value="1"/>
</dbReference>
<feature type="compositionally biased region" description="Polar residues" evidence="1">
    <location>
        <begin position="197"/>
        <end position="212"/>
    </location>
</feature>
<dbReference type="Pfam" id="PF26147">
    <property type="entry name" value="AB_HYDROLASE_YMC0-YMC35"/>
    <property type="match status" value="1"/>
</dbReference>
<feature type="compositionally biased region" description="Low complexity" evidence="1">
    <location>
        <begin position="498"/>
        <end position="510"/>
    </location>
</feature>
<feature type="compositionally biased region" description="Polar residues" evidence="1">
    <location>
        <begin position="373"/>
        <end position="383"/>
    </location>
</feature>
<evidence type="ECO:0000259" key="2">
    <source>
        <dbReference type="Pfam" id="PF26147"/>
    </source>
</evidence>
<accession>A0A316UJF9</accession>
<feature type="region of interest" description="Disordered" evidence="1">
    <location>
        <begin position="1118"/>
        <end position="1138"/>
    </location>
</feature>
<feature type="compositionally biased region" description="Basic and acidic residues" evidence="1">
    <location>
        <begin position="384"/>
        <end position="394"/>
    </location>
</feature>
<evidence type="ECO:0000256" key="1">
    <source>
        <dbReference type="SAM" id="MobiDB-lite"/>
    </source>
</evidence>
<dbReference type="Proteomes" id="UP000245942">
    <property type="component" value="Unassembled WGS sequence"/>
</dbReference>
<sequence>MRNPLSKQPDDGSLRAPAQRQGSTGNVEPSAATPSSNRKSGVAALASDTRSFLTPSFASSSYKSPIRPAASPSATSTISTSSAARSPSAQGLNGQEGAAARLRRVASNASFQAVKSSHTASTPTQNEAEERKTEVSPPHVQADATAPEPEPPGKGDGGSNLVVPEIGTKRPLPGGQQRPSQPSRSPSRRKTWFGWTASEQQPDGVSSETPAEQSGPEPRPREPSQVTSGELAQAETSGDQGPAQLSRSSKPTATSKVNDAGDRQASWSMWRAASAEPLRKKEVKSTEPVPQGAKEQEEAPLKAQENETSSVAQAAERLVSQAAQSVTPGKKTNQDATGATPGGNVPAGEAANAANAESSKVQHSGLWSYWPGSWSTSGQSQVQKKTDASSKDIPEQQQQQQHDATPKNSSNNPMGTRMDTVTDDRQEQPVSDIGKTVVAAPNGWTSWLPYVGQPSGNVAAAPVQDDSGESAVEAAKPLSPAEEVKRAALARPDPSPPVASSSSLEPSSAVLNTATRSSWLAYFATRAAHPASRITGGQPEAMEVDFEEMDVDPPAASAGVKGSAAAPKTKKPATVHSGKAASTKSTPAPSISKAKANGAPKPDPAPPTDEPTTPLTEDKGKAKEVAKKASKQSKKQASSRPPLPNLVLPSFDDTFRTLPRSIAPPAGVLKRTLSAMNAWLSSSPPDAARLRTAPKVGKNMQKDEAGLALAEQAAVRLPRTWDVVGQKSRSEKRGCQNVNRVVVITCHGWFAQSKFSMLMGSPTGTSQKFALEMRAAIMRHFQSVDGMELNPEAITLIPLSADGTVEVRTDASFAALLSRKEWVTHLAAADAIFVACHSQGCVVGANLLARLIEQSYIQTRKTRIALLAMCGIHEGPFQHIQSMLVSSYLTYFETEAAQELFAFQSSSSQVSKRYQASMRLILEAGAKVVLLASTDDQVVPLHSALFTSIDHPSILRALYIHGNTFPKLDFLTNVLAFCVRVRNAGLSDHQLLALLSVTVAGSLYGGAGHSLCYDEPKAYDLVVRYLFETTHPLSEPTTRSDESRPPKLDIQSFEAPSARRAQLSNPHLLPWSLRGLLEDRAVRATFSEEIQKLHDDFESWKPLTKTLKDVQYRLEPMRSIARPRIPPPPSPTPSNSKL</sequence>
<dbReference type="GeneID" id="37013534"/>
<feature type="compositionally biased region" description="Low complexity" evidence="1">
    <location>
        <begin position="554"/>
        <end position="567"/>
    </location>
</feature>
<keyword evidence="4" id="KW-1185">Reference proteome</keyword>
<feature type="compositionally biased region" description="Polar residues" evidence="1">
    <location>
        <begin position="48"/>
        <end position="63"/>
    </location>
</feature>
<dbReference type="InterPro" id="IPR058933">
    <property type="entry name" value="YMC020W-like_ab_hydrolase"/>
</dbReference>
<feature type="compositionally biased region" description="Low complexity" evidence="1">
    <location>
        <begin position="64"/>
        <end position="89"/>
    </location>
</feature>
<feature type="domain" description="YMC020W-like alpha/beta hydrolase" evidence="2">
    <location>
        <begin position="733"/>
        <end position="1079"/>
    </location>
</feature>
<feature type="compositionally biased region" description="Polar residues" evidence="1">
    <location>
        <begin position="20"/>
        <end position="39"/>
    </location>
</feature>